<comment type="subunit">
    <text evidence="4">F-type ATPases have 2 components, CF(1) - the catalytic core - and CF(0) - the membrane proton channel. CF(1) has five subunits: alpha(3), beta(3), gamma(1), delta(1), epsilon(1). CF(0) has three main subunits: a, b and c.</text>
</comment>
<evidence type="ECO:0000256" key="1">
    <source>
        <dbReference type="ARBA" id="ARBA00002070"/>
    </source>
</evidence>
<proteinExistence type="inferred from homology"/>
<keyword evidence="11 14" id="KW-0472">Membrane</keyword>
<evidence type="ECO:0000313" key="15">
    <source>
        <dbReference type="EMBL" id="ALF99703.1"/>
    </source>
</evidence>
<keyword evidence="5" id="KW-0813">Transport</keyword>
<keyword evidence="8" id="KW-0375">Hydrogen ion transport</keyword>
<feature type="transmembrane region" description="Helical" evidence="14">
    <location>
        <begin position="28"/>
        <end position="51"/>
    </location>
</feature>
<organism evidence="15">
    <name type="scientific">Sphaeropleales sp. YC001</name>
    <dbReference type="NCBI Taxonomy" id="1715688"/>
    <lineage>
        <taxon>Eukaryota</taxon>
        <taxon>Viridiplantae</taxon>
        <taxon>Chlorophyta</taxon>
        <taxon>core chlorophytes</taxon>
        <taxon>Chlorophyceae</taxon>
        <taxon>CS clade</taxon>
        <taxon>Sphaeropleales</taxon>
    </lineage>
</organism>
<dbReference type="PANTHER" id="PTHR11410:SF0">
    <property type="entry name" value="ATP SYNTHASE SUBUNIT A"/>
    <property type="match status" value="1"/>
</dbReference>
<protein>
    <recommendedName>
        <fullName evidence="13">ATP synthase subunit a</fullName>
    </recommendedName>
</protein>
<keyword evidence="10" id="KW-0406">Ion transport</keyword>
<evidence type="ECO:0000256" key="14">
    <source>
        <dbReference type="SAM" id="Phobius"/>
    </source>
</evidence>
<dbReference type="InterPro" id="IPR000568">
    <property type="entry name" value="ATP_synth_F0_asu"/>
</dbReference>
<sequence length="332" mass="35449">MEFNFMYLFASAAEAWTSVPLVSLHLPIMGSVFSLSTWSVCCAIVLLVVIGNHSSNHSTARAGNSAVSGFRKSVRGFWNTQTLERVHLKWRQYGARSSSSGNASAASGAQRRNANGAAAASASEALCLGGARQASTNRLPAAWRILSSRQGKTTTVWLSVLFLVILGSNTFGLVPFCSRITGQAGFTLGASIALLSAITFIGVKRQGSKFVRLFLPSGPSWPMAPLFILLESISYGFRAISLGTRLYCNLFAGHLLLHLFTSLALAPVFRLSFPLSLPVAIAAGALLMCLSLLETLVVVLQSGVFCLLASFYLHEVLSRKDPLASVADVATR</sequence>
<feature type="transmembrane region" description="Helical" evidence="14">
    <location>
        <begin position="281"/>
        <end position="313"/>
    </location>
</feature>
<evidence type="ECO:0000256" key="10">
    <source>
        <dbReference type="ARBA" id="ARBA00023065"/>
    </source>
</evidence>
<gene>
    <name evidence="15" type="primary">atp6</name>
    <name evidence="15" type="ORF">YC001_003</name>
</gene>
<feature type="transmembrane region" description="Helical" evidence="14">
    <location>
        <begin position="154"/>
        <end position="174"/>
    </location>
</feature>
<dbReference type="Gene3D" id="1.20.120.220">
    <property type="entry name" value="ATP synthase, F0 complex, subunit A"/>
    <property type="match status" value="1"/>
</dbReference>
<evidence type="ECO:0000256" key="12">
    <source>
        <dbReference type="ARBA" id="ARBA00023310"/>
    </source>
</evidence>
<dbReference type="AlphaFoldDB" id="A0A0N7F122"/>
<dbReference type="NCBIfam" id="TIGR01131">
    <property type="entry name" value="ATP_synt_6_or_A"/>
    <property type="match status" value="1"/>
</dbReference>
<comment type="function">
    <text evidence="1">Mitochondrial membrane ATP synthase (F(1)F(0) ATP synthase or Complex V) produces ATP from ADP in the presence of a proton gradient across the membrane which is generated by electron transport complexes of the respiratory chain. F-type ATPases consist of two structural domains, F(1) - containing the extramembraneous catalytic core and F(0) - containing the membrane proton channel, linked together by a central stalk and a peripheral stalk. During catalysis, ATP synthesis in the catalytic domain of F(1) is coupled via a rotary mechanism of the central stalk subunits to proton translocation. Key component of the proton channel; it may play a direct role in the translocation of protons across the membrane.</text>
</comment>
<dbReference type="GO" id="GO:0005743">
    <property type="term" value="C:mitochondrial inner membrane"/>
    <property type="evidence" value="ECO:0007669"/>
    <property type="project" value="UniProtKB-SubCell"/>
</dbReference>
<evidence type="ECO:0000256" key="13">
    <source>
        <dbReference type="RuleBase" id="RU004450"/>
    </source>
</evidence>
<dbReference type="SUPFAM" id="SSF81336">
    <property type="entry name" value="F1F0 ATP synthase subunit A"/>
    <property type="match status" value="1"/>
</dbReference>
<evidence type="ECO:0000256" key="8">
    <source>
        <dbReference type="ARBA" id="ARBA00022781"/>
    </source>
</evidence>
<dbReference type="Pfam" id="PF00119">
    <property type="entry name" value="ATP-synt_A"/>
    <property type="match status" value="1"/>
</dbReference>
<keyword evidence="9 14" id="KW-1133">Transmembrane helix</keyword>
<dbReference type="GO" id="GO:0045259">
    <property type="term" value="C:proton-transporting ATP synthase complex"/>
    <property type="evidence" value="ECO:0007669"/>
    <property type="project" value="UniProtKB-KW"/>
</dbReference>
<keyword evidence="15" id="KW-0496">Mitochondrion</keyword>
<dbReference type="GO" id="GO:0046933">
    <property type="term" value="F:proton-transporting ATP synthase activity, rotational mechanism"/>
    <property type="evidence" value="ECO:0007669"/>
    <property type="project" value="TreeGrafter"/>
</dbReference>
<evidence type="ECO:0000256" key="6">
    <source>
        <dbReference type="ARBA" id="ARBA00022547"/>
    </source>
</evidence>
<evidence type="ECO:0000256" key="5">
    <source>
        <dbReference type="ARBA" id="ARBA00022448"/>
    </source>
</evidence>
<dbReference type="EMBL" id="KT259054">
    <property type="protein sequence ID" value="ALF99703.1"/>
    <property type="molecule type" value="Genomic_DNA"/>
</dbReference>
<dbReference type="InterPro" id="IPR045083">
    <property type="entry name" value="ATP_synth_F0_asu_bact/mt"/>
</dbReference>
<keyword evidence="6" id="KW-0138">CF(0)</keyword>
<evidence type="ECO:0000256" key="7">
    <source>
        <dbReference type="ARBA" id="ARBA00022692"/>
    </source>
</evidence>
<evidence type="ECO:0000256" key="4">
    <source>
        <dbReference type="ARBA" id="ARBA00011648"/>
    </source>
</evidence>
<dbReference type="PRINTS" id="PR00123">
    <property type="entry name" value="ATPASEA"/>
</dbReference>
<keyword evidence="7 14" id="KW-0812">Transmembrane</keyword>
<comment type="subcellular location">
    <subcellularLocation>
        <location evidence="2">Membrane</location>
        <topology evidence="2">Multi-pass membrane protein</topology>
    </subcellularLocation>
    <subcellularLocation>
        <location evidence="13">Mitochondrion inner membrane</location>
        <topology evidence="13">Multi-pass membrane protein</topology>
    </subcellularLocation>
</comment>
<evidence type="ECO:0000256" key="11">
    <source>
        <dbReference type="ARBA" id="ARBA00023136"/>
    </source>
</evidence>
<keyword evidence="12" id="KW-0066">ATP synthesis</keyword>
<feature type="transmembrane region" description="Helical" evidence="14">
    <location>
        <begin position="180"/>
        <end position="203"/>
    </location>
</feature>
<comment type="similarity">
    <text evidence="3">Belongs to the ATPase A chain family.</text>
</comment>
<evidence type="ECO:0000256" key="2">
    <source>
        <dbReference type="ARBA" id="ARBA00004141"/>
    </source>
</evidence>
<evidence type="ECO:0000256" key="9">
    <source>
        <dbReference type="ARBA" id="ARBA00022989"/>
    </source>
</evidence>
<feature type="transmembrane region" description="Helical" evidence="14">
    <location>
        <begin position="246"/>
        <end position="269"/>
    </location>
</feature>
<reference evidence="15" key="1">
    <citation type="submission" date="2015-07" db="EMBL/GenBank/DDBJ databases">
        <title>Morphology and the mitochondrial genome of the green algal strain YC001 (Sphaeropleales, Chlorophyta).</title>
        <authorList>
            <person name="Lee H.-G."/>
            <person name="Song H.J."/>
            <person name="Kim D.-S."/>
            <person name="Cho C.H."/>
            <person name="La H.-J."/>
            <person name="Oh H.-M."/>
            <person name="Yoon H.S."/>
        </authorList>
    </citation>
    <scope>NUCLEOTIDE SEQUENCE</scope>
    <source>
        <strain evidence="15">YC001</strain>
    </source>
</reference>
<dbReference type="InterPro" id="IPR035908">
    <property type="entry name" value="F0_ATP_A_sf"/>
</dbReference>
<dbReference type="PANTHER" id="PTHR11410">
    <property type="entry name" value="ATP SYNTHASE SUBUNIT A"/>
    <property type="match status" value="1"/>
</dbReference>
<name>A0A0N7F122_9CHLO</name>
<geneLocation type="mitochondrion" evidence="15"/>
<accession>A0A0N7F122</accession>
<evidence type="ECO:0000256" key="3">
    <source>
        <dbReference type="ARBA" id="ARBA00006810"/>
    </source>
</evidence>